<dbReference type="EMBL" id="FLTS01000001">
    <property type="protein sequence ID" value="SBV35359.1"/>
    <property type="molecule type" value="Genomic_DNA"/>
</dbReference>
<protein>
    <submittedName>
        <fullName evidence="4">Metallo-beta-lactamase AIM-1</fullName>
    </submittedName>
</protein>
<feature type="region of interest" description="Disordered" evidence="1">
    <location>
        <begin position="167"/>
        <end position="187"/>
    </location>
</feature>
<proteinExistence type="predicted"/>
<feature type="region of interest" description="Disordered" evidence="1">
    <location>
        <begin position="32"/>
        <end position="57"/>
    </location>
</feature>
<evidence type="ECO:0000259" key="3">
    <source>
        <dbReference type="SMART" id="SM00849"/>
    </source>
</evidence>
<gene>
    <name evidence="4" type="primary">blaAIM</name>
    <name evidence="4" type="ORF">STPYR_10289</name>
</gene>
<dbReference type="NCBIfam" id="NF012229">
    <property type="entry name" value="bla_class_B_core"/>
    <property type="match status" value="1"/>
</dbReference>
<keyword evidence="2" id="KW-0732">Signal</keyword>
<dbReference type="PANTHER" id="PTHR42951">
    <property type="entry name" value="METALLO-BETA-LACTAMASE DOMAIN-CONTAINING"/>
    <property type="match status" value="1"/>
</dbReference>
<name>A0A1Y5PZD7_9GAMM</name>
<feature type="signal peptide" evidence="2">
    <location>
        <begin position="1"/>
        <end position="22"/>
    </location>
</feature>
<dbReference type="InterPro" id="IPR036866">
    <property type="entry name" value="RibonucZ/Hydroxyglut_hydro"/>
</dbReference>
<dbReference type="PANTHER" id="PTHR42951:SF17">
    <property type="entry name" value="METALLO-BETA-LACTAMASE DOMAIN-CONTAINING PROTEIN"/>
    <property type="match status" value="1"/>
</dbReference>
<dbReference type="SMART" id="SM00849">
    <property type="entry name" value="Lactamase_B"/>
    <property type="match status" value="1"/>
</dbReference>
<reference evidence="4" key="1">
    <citation type="submission" date="2016-03" db="EMBL/GenBank/DDBJ databases">
        <authorList>
            <person name="Ploux O."/>
        </authorList>
    </citation>
    <scope>NUCLEOTIDE SEQUENCE</scope>
    <source>
        <strain evidence="4">UC10</strain>
    </source>
</reference>
<dbReference type="Pfam" id="PF00753">
    <property type="entry name" value="Lactamase_B"/>
    <property type="match status" value="1"/>
</dbReference>
<accession>A0A1Y5PZD7</accession>
<evidence type="ECO:0000313" key="4">
    <source>
        <dbReference type="EMBL" id="SBV35359.1"/>
    </source>
</evidence>
<feature type="chain" id="PRO_5013051437" evidence="2">
    <location>
        <begin position="23"/>
        <end position="328"/>
    </location>
</feature>
<dbReference type="NCBIfam" id="NF033105">
    <property type="entry name" value="bla_subclass_B3"/>
    <property type="match status" value="1"/>
</dbReference>
<dbReference type="InterPro" id="IPR050855">
    <property type="entry name" value="NDM-1-like"/>
</dbReference>
<dbReference type="SUPFAM" id="SSF56281">
    <property type="entry name" value="Metallo-hydrolase/oxidoreductase"/>
    <property type="match status" value="1"/>
</dbReference>
<feature type="compositionally biased region" description="Low complexity" evidence="1">
    <location>
        <begin position="40"/>
        <end position="56"/>
    </location>
</feature>
<dbReference type="AlphaFoldDB" id="A0A1Y5PZD7"/>
<evidence type="ECO:0000256" key="2">
    <source>
        <dbReference type="SAM" id="SignalP"/>
    </source>
</evidence>
<dbReference type="Gene3D" id="3.60.15.10">
    <property type="entry name" value="Ribonuclease Z/Hydroxyacylglutathione hydrolase-like"/>
    <property type="match status" value="1"/>
</dbReference>
<feature type="domain" description="Metallo-beta-lactamase" evidence="3">
    <location>
        <begin position="89"/>
        <end position="280"/>
    </location>
</feature>
<dbReference type="InterPro" id="IPR001279">
    <property type="entry name" value="Metallo-B-lactamas"/>
</dbReference>
<organism evidence="4">
    <name type="scientific">uncultured Stenotrophomonas sp</name>
    <dbReference type="NCBI Taxonomy" id="165438"/>
    <lineage>
        <taxon>Bacteria</taxon>
        <taxon>Pseudomonadati</taxon>
        <taxon>Pseudomonadota</taxon>
        <taxon>Gammaproteobacteria</taxon>
        <taxon>Lysobacterales</taxon>
        <taxon>Lysobacteraceae</taxon>
        <taxon>Stenotrophomonas</taxon>
        <taxon>environmental samples</taxon>
    </lineage>
</organism>
<sequence length="328" mass="34648">MTTSLALPNRMTRRLPGIAALAATVALTACQPGPRQTASAPDATGPTHAGGTTAAVPPCPADATVMDGWNDRAPPRRIFGNTWYVGTCGLSALLVTSDRGHILIDGATEAAGSLIEANIRALGFDPKDVKYLLNSHEHYDHAAGLAYLQGITGATLLAREPAVATLHSGRSGRDDPQQLEPHPALPPVPRVEAIGDGDVVRVGPLALTAHATPGHTPGGTSWTWRSCEGTRCLDMAYTDSTSAISDHEYRYLDHPAMVAAFRRGLDTLAALPCDIQITPHPLASDLFDRLQGTPGKPLVDAGACERYARAGRANLEKRLDDETRGLKP</sequence>
<evidence type="ECO:0000256" key="1">
    <source>
        <dbReference type="SAM" id="MobiDB-lite"/>
    </source>
</evidence>